<gene>
    <name evidence="5" type="ORF">COY67_02605</name>
</gene>
<comment type="caution">
    <text evidence="5">The sequence shown here is derived from an EMBL/GenBank/DDBJ whole genome shotgun (WGS) entry which is preliminary data.</text>
</comment>
<accession>A0A2M7RC89</accession>
<dbReference type="GO" id="GO:0003824">
    <property type="term" value="F:catalytic activity"/>
    <property type="evidence" value="ECO:0007669"/>
    <property type="project" value="InterPro"/>
</dbReference>
<evidence type="ECO:0000256" key="1">
    <source>
        <dbReference type="PIRSR" id="PIRSR601310-1"/>
    </source>
</evidence>
<name>A0A2M7RC89_9BACT</name>
<proteinExistence type="predicted"/>
<evidence type="ECO:0000256" key="2">
    <source>
        <dbReference type="PIRSR" id="PIRSR601310-3"/>
    </source>
</evidence>
<dbReference type="Gene3D" id="3.30.428.10">
    <property type="entry name" value="HIT-like"/>
    <property type="match status" value="1"/>
</dbReference>
<feature type="active site" description="Tele-AMP-histidine intermediate" evidence="1">
    <location>
        <position position="93"/>
    </location>
</feature>
<dbReference type="AlphaFoldDB" id="A0A2M7RC89"/>
<dbReference type="PROSITE" id="PS51084">
    <property type="entry name" value="HIT_2"/>
    <property type="match status" value="1"/>
</dbReference>
<evidence type="ECO:0000313" key="5">
    <source>
        <dbReference type="EMBL" id="PIY94368.1"/>
    </source>
</evidence>
<reference evidence="6" key="1">
    <citation type="submission" date="2017-09" db="EMBL/GenBank/DDBJ databases">
        <title>Depth-based differentiation of microbial function through sediment-hosted aquifers and enrichment of novel symbionts in the deep terrestrial subsurface.</title>
        <authorList>
            <person name="Probst A.J."/>
            <person name="Ladd B."/>
            <person name="Jarett J.K."/>
            <person name="Geller-Mcgrath D.E."/>
            <person name="Sieber C.M.K."/>
            <person name="Emerson J.B."/>
            <person name="Anantharaman K."/>
            <person name="Thomas B.C."/>
            <person name="Malmstrom R."/>
            <person name="Stieglmeier M."/>
            <person name="Klingl A."/>
            <person name="Woyke T."/>
            <person name="Ryan C.M."/>
            <person name="Banfield J.F."/>
        </authorList>
    </citation>
    <scope>NUCLEOTIDE SEQUENCE [LARGE SCALE GENOMIC DNA]</scope>
</reference>
<evidence type="ECO:0000313" key="6">
    <source>
        <dbReference type="Proteomes" id="UP000228689"/>
    </source>
</evidence>
<feature type="short sequence motif" description="Histidine triad motif" evidence="2 3">
    <location>
        <begin position="91"/>
        <end position="95"/>
    </location>
</feature>
<dbReference type="PANTHER" id="PTHR46648:SF1">
    <property type="entry name" value="ADENOSINE 5'-MONOPHOSPHORAMIDASE HNT1"/>
    <property type="match status" value="1"/>
</dbReference>
<dbReference type="Proteomes" id="UP000228689">
    <property type="component" value="Unassembled WGS sequence"/>
</dbReference>
<evidence type="ECO:0000259" key="4">
    <source>
        <dbReference type="PROSITE" id="PS51084"/>
    </source>
</evidence>
<evidence type="ECO:0000256" key="3">
    <source>
        <dbReference type="PROSITE-ProRule" id="PRU00464"/>
    </source>
</evidence>
<feature type="domain" description="HIT" evidence="4">
    <location>
        <begin position="4"/>
        <end position="106"/>
    </location>
</feature>
<protein>
    <submittedName>
        <fullName evidence="5">HIT family protein</fullName>
    </submittedName>
</protein>
<dbReference type="InterPro" id="IPR001310">
    <property type="entry name" value="Histidine_triad_HIT"/>
</dbReference>
<dbReference type="EMBL" id="PFMC01000066">
    <property type="protein sequence ID" value="PIY94368.1"/>
    <property type="molecule type" value="Genomic_DNA"/>
</dbReference>
<dbReference type="InterPro" id="IPR036265">
    <property type="entry name" value="HIT-like_sf"/>
</dbReference>
<sequence length="133" mass="15609">MKCIFCNIIKGKQKSFKVWENRDFILLLVPQPINTGHIILITKKHIDYIFDLKEPLYSEIFRTAKKISFILKKLSQAKRIGLAIEGFGVRHIHIHLVPVNKGNELNPLRAKRMPDDELQKMQVQFAKEFKKLK</sequence>
<organism evidence="5 6">
    <name type="scientific">Candidatus Komeilibacteria bacterium CG_4_10_14_0_8_um_filter_37_78</name>
    <dbReference type="NCBI Taxonomy" id="1974471"/>
    <lineage>
        <taxon>Bacteria</taxon>
        <taxon>Candidatus Komeiliibacteriota</taxon>
    </lineage>
</organism>
<dbReference type="SUPFAM" id="SSF54197">
    <property type="entry name" value="HIT-like"/>
    <property type="match status" value="1"/>
</dbReference>
<dbReference type="Pfam" id="PF01230">
    <property type="entry name" value="HIT"/>
    <property type="match status" value="1"/>
</dbReference>
<dbReference type="GO" id="GO:0009117">
    <property type="term" value="P:nucleotide metabolic process"/>
    <property type="evidence" value="ECO:0007669"/>
    <property type="project" value="TreeGrafter"/>
</dbReference>
<dbReference type="PANTHER" id="PTHR46648">
    <property type="entry name" value="HIT FAMILY PROTEIN 1"/>
    <property type="match status" value="1"/>
</dbReference>
<dbReference type="InterPro" id="IPR011146">
    <property type="entry name" value="HIT-like"/>
</dbReference>